<keyword evidence="3" id="KW-1185">Reference proteome</keyword>
<accession>A0A4S3JCU4</accession>
<dbReference type="VEuPathDB" id="FungiDB:EYZ11_008364"/>
<feature type="region of interest" description="Disordered" evidence="1">
    <location>
        <begin position="36"/>
        <end position="101"/>
    </location>
</feature>
<sequence length="139" mass="16250">MSRGKQYKDRLAAWHIRKNIKTKAVQSMIRKQQKRLAQGKQTAFRDSIGSNRITGSISRYGTEWDKRPRDKYRAESPEPRTPSDMSCYTPEPDDRGATLTPLPEIQSEHPYQMKHLDPFQARFMTLMHGMNLFCSKIDF</sequence>
<organism evidence="2 3">
    <name type="scientific">Aspergillus tanneri</name>
    <dbReference type="NCBI Taxonomy" id="1220188"/>
    <lineage>
        <taxon>Eukaryota</taxon>
        <taxon>Fungi</taxon>
        <taxon>Dikarya</taxon>
        <taxon>Ascomycota</taxon>
        <taxon>Pezizomycotina</taxon>
        <taxon>Eurotiomycetes</taxon>
        <taxon>Eurotiomycetidae</taxon>
        <taxon>Eurotiales</taxon>
        <taxon>Aspergillaceae</taxon>
        <taxon>Aspergillus</taxon>
        <taxon>Aspergillus subgen. Circumdati</taxon>
    </lineage>
</organism>
<comment type="caution">
    <text evidence="2">The sequence shown here is derived from an EMBL/GenBank/DDBJ whole genome shotgun (WGS) entry which is preliminary data.</text>
</comment>
<name>A0A4S3JCU4_9EURO</name>
<dbReference type="AlphaFoldDB" id="A0A4S3JCU4"/>
<feature type="compositionally biased region" description="Basic and acidic residues" evidence="1">
    <location>
        <begin position="62"/>
        <end position="78"/>
    </location>
</feature>
<reference evidence="2 3" key="1">
    <citation type="submission" date="2019-03" db="EMBL/GenBank/DDBJ databases">
        <title>The genome sequence of a newly discovered highly antifungal drug resistant Aspergillus species, Aspergillus tanneri NIH 1004.</title>
        <authorList>
            <person name="Mounaud S."/>
            <person name="Singh I."/>
            <person name="Joardar V."/>
            <person name="Pakala S."/>
            <person name="Pakala S."/>
            <person name="Venepally P."/>
            <person name="Hoover J."/>
            <person name="Nierman W."/>
            <person name="Chung J."/>
            <person name="Losada L."/>
        </authorList>
    </citation>
    <scope>NUCLEOTIDE SEQUENCE [LARGE SCALE GENOMIC DNA]</scope>
    <source>
        <strain evidence="2 3">NIH1004</strain>
    </source>
</reference>
<evidence type="ECO:0008006" key="4">
    <source>
        <dbReference type="Google" id="ProtNLM"/>
    </source>
</evidence>
<evidence type="ECO:0000313" key="3">
    <source>
        <dbReference type="Proteomes" id="UP000308092"/>
    </source>
</evidence>
<dbReference type="STRING" id="1220188.A0A4S3JCU4"/>
<evidence type="ECO:0000256" key="1">
    <source>
        <dbReference type="SAM" id="MobiDB-lite"/>
    </source>
</evidence>
<dbReference type="Proteomes" id="UP000308092">
    <property type="component" value="Unassembled WGS sequence"/>
</dbReference>
<proteinExistence type="predicted"/>
<protein>
    <recommendedName>
        <fullName evidence="4">Clr5 domain-containing protein</fullName>
    </recommendedName>
</protein>
<evidence type="ECO:0000313" key="2">
    <source>
        <dbReference type="EMBL" id="THC92177.1"/>
    </source>
</evidence>
<dbReference type="EMBL" id="SOSA01000354">
    <property type="protein sequence ID" value="THC92177.1"/>
    <property type="molecule type" value="Genomic_DNA"/>
</dbReference>
<feature type="compositionally biased region" description="Polar residues" evidence="1">
    <location>
        <begin position="48"/>
        <end position="59"/>
    </location>
</feature>
<gene>
    <name evidence="2" type="ORF">EYZ11_008364</name>
</gene>